<sequence length="273" mass="30262">MYTTTVSGSGANSSPFHDAAILPSDHGCQLRRSVFEIACGVGLPIKLTLEFGIINPSFGLFARVLVDFDLVILSPYLIEWDNDDLTTVPINPHLGRQRNHKINFLPTPLKKGQMINFVSKRKEVLCGKRKINKMKFEKEGLWYRALKYANTPTKGALMYVVGFGFVASNLASSYSSSPPAKLQLLRNYDQIQNEIARLGPNEDRLSHESLAQEIVVASVLGITRLIVASDAHIALSFAAVTVWEPPLFAVWREAIVVARQDLRVGSWGLVPTK</sequence>
<gene>
    <name evidence="1" type="ORF">D8674_033335</name>
</gene>
<reference evidence="1 2" key="3">
    <citation type="submission" date="2019-11" db="EMBL/GenBank/DDBJ databases">
        <title>A de novo genome assembly of a pear dwarfing rootstock.</title>
        <authorList>
            <person name="Wang F."/>
            <person name="Wang J."/>
            <person name="Li S."/>
            <person name="Zhang Y."/>
            <person name="Fang M."/>
            <person name="Ma L."/>
            <person name="Zhao Y."/>
            <person name="Jiang S."/>
        </authorList>
    </citation>
    <scope>NUCLEOTIDE SEQUENCE [LARGE SCALE GENOMIC DNA]</scope>
    <source>
        <strain evidence="1">S2</strain>
        <tissue evidence="1">Leaf</tissue>
    </source>
</reference>
<evidence type="ECO:0000313" key="1">
    <source>
        <dbReference type="EMBL" id="KAB2628540.1"/>
    </source>
</evidence>
<name>A0A5N5HSR5_9ROSA</name>
<dbReference type="AlphaFoldDB" id="A0A5N5HSR5"/>
<dbReference type="Proteomes" id="UP000327157">
    <property type="component" value="Chromosome 8"/>
</dbReference>
<accession>A0A5N5HSR5</accession>
<evidence type="ECO:0000313" key="2">
    <source>
        <dbReference type="Proteomes" id="UP000327157"/>
    </source>
</evidence>
<reference evidence="2" key="2">
    <citation type="submission" date="2019-10" db="EMBL/GenBank/DDBJ databases">
        <title>A de novo genome assembly of a pear dwarfing rootstock.</title>
        <authorList>
            <person name="Wang F."/>
            <person name="Wang J."/>
            <person name="Li S."/>
            <person name="Zhang Y."/>
            <person name="Fang M."/>
            <person name="Ma L."/>
            <person name="Zhao Y."/>
            <person name="Jiang S."/>
        </authorList>
    </citation>
    <scope>NUCLEOTIDE SEQUENCE [LARGE SCALE GENOMIC DNA]</scope>
</reference>
<protein>
    <submittedName>
        <fullName evidence="1">Uncharacterized protein</fullName>
    </submittedName>
</protein>
<keyword evidence="2" id="KW-1185">Reference proteome</keyword>
<dbReference type="EMBL" id="SMOL01000148">
    <property type="protein sequence ID" value="KAB2628540.1"/>
    <property type="molecule type" value="Genomic_DNA"/>
</dbReference>
<proteinExistence type="predicted"/>
<reference evidence="1 2" key="1">
    <citation type="submission" date="2019-09" db="EMBL/GenBank/DDBJ databases">
        <authorList>
            <person name="Ou C."/>
        </authorList>
    </citation>
    <scope>NUCLEOTIDE SEQUENCE [LARGE SCALE GENOMIC DNA]</scope>
    <source>
        <strain evidence="1">S2</strain>
        <tissue evidence="1">Leaf</tissue>
    </source>
</reference>
<comment type="caution">
    <text evidence="1">The sequence shown here is derived from an EMBL/GenBank/DDBJ whole genome shotgun (WGS) entry which is preliminary data.</text>
</comment>
<organism evidence="1 2">
    <name type="scientific">Pyrus ussuriensis x Pyrus communis</name>
    <dbReference type="NCBI Taxonomy" id="2448454"/>
    <lineage>
        <taxon>Eukaryota</taxon>
        <taxon>Viridiplantae</taxon>
        <taxon>Streptophyta</taxon>
        <taxon>Embryophyta</taxon>
        <taxon>Tracheophyta</taxon>
        <taxon>Spermatophyta</taxon>
        <taxon>Magnoliopsida</taxon>
        <taxon>eudicotyledons</taxon>
        <taxon>Gunneridae</taxon>
        <taxon>Pentapetalae</taxon>
        <taxon>rosids</taxon>
        <taxon>fabids</taxon>
        <taxon>Rosales</taxon>
        <taxon>Rosaceae</taxon>
        <taxon>Amygdaloideae</taxon>
        <taxon>Maleae</taxon>
        <taxon>Pyrus</taxon>
    </lineage>
</organism>